<proteinExistence type="predicted"/>
<evidence type="ECO:0000313" key="3">
    <source>
        <dbReference type="EMBL" id="KAA8572352.1"/>
    </source>
</evidence>
<evidence type="ECO:0000256" key="1">
    <source>
        <dbReference type="SAM" id="MobiDB-lite"/>
    </source>
</evidence>
<feature type="compositionally biased region" description="Acidic residues" evidence="1">
    <location>
        <begin position="125"/>
        <end position="136"/>
    </location>
</feature>
<accession>A0A5M9JXA1</accession>
<name>A0A5M9JXA1_MONFR</name>
<gene>
    <name evidence="3" type="ORF">EYC84_002975</name>
</gene>
<keyword evidence="2" id="KW-0732">Signal</keyword>
<comment type="caution">
    <text evidence="3">The sequence shown here is derived from an EMBL/GenBank/DDBJ whole genome shotgun (WGS) entry which is preliminary data.</text>
</comment>
<dbReference type="EMBL" id="VICG01000004">
    <property type="protein sequence ID" value="KAA8572352.1"/>
    <property type="molecule type" value="Genomic_DNA"/>
</dbReference>
<sequence length="144" mass="16349">MTTMDGKLLLIGVLAQIEVANIDCFGKNIHEYSSSLTEAMKFHSQKYLIMAFIITNKTSCTGPKENGRGSPKKSCRKVIKMGSDEEEEMMAYDKESMDVDIKIKIPSRKLPYRQARATKFVEQSSDAEDEQEEEEGDVKAEWKI</sequence>
<evidence type="ECO:0000313" key="4">
    <source>
        <dbReference type="Proteomes" id="UP000322873"/>
    </source>
</evidence>
<dbReference type="VEuPathDB" id="FungiDB:MFRU_003g04190"/>
<organism evidence="3 4">
    <name type="scientific">Monilinia fructicola</name>
    <name type="common">Brown rot fungus</name>
    <name type="synonym">Ciboria fructicola</name>
    <dbReference type="NCBI Taxonomy" id="38448"/>
    <lineage>
        <taxon>Eukaryota</taxon>
        <taxon>Fungi</taxon>
        <taxon>Dikarya</taxon>
        <taxon>Ascomycota</taxon>
        <taxon>Pezizomycotina</taxon>
        <taxon>Leotiomycetes</taxon>
        <taxon>Helotiales</taxon>
        <taxon>Sclerotiniaceae</taxon>
        <taxon>Monilinia</taxon>
    </lineage>
</organism>
<feature type="chain" id="PRO_5024363072" evidence="2">
    <location>
        <begin position="16"/>
        <end position="144"/>
    </location>
</feature>
<feature type="region of interest" description="Disordered" evidence="1">
    <location>
        <begin position="119"/>
        <end position="144"/>
    </location>
</feature>
<protein>
    <submittedName>
        <fullName evidence="3">Uncharacterized protein</fullName>
    </submittedName>
</protein>
<dbReference type="AlphaFoldDB" id="A0A5M9JXA1"/>
<reference evidence="3 4" key="1">
    <citation type="submission" date="2019-06" db="EMBL/GenBank/DDBJ databases">
        <title>Genome Sequence of the Brown Rot Fungal Pathogen Monilinia fructicola.</title>
        <authorList>
            <person name="De Miccolis Angelini R.M."/>
            <person name="Landi L."/>
            <person name="Abate D."/>
            <person name="Pollastro S."/>
            <person name="Romanazzi G."/>
            <person name="Faretra F."/>
        </authorList>
    </citation>
    <scope>NUCLEOTIDE SEQUENCE [LARGE SCALE GENOMIC DNA]</scope>
    <source>
        <strain evidence="3 4">Mfrc123</strain>
    </source>
</reference>
<dbReference type="OrthoDB" id="3944408at2759"/>
<evidence type="ECO:0000256" key="2">
    <source>
        <dbReference type="SAM" id="SignalP"/>
    </source>
</evidence>
<feature type="signal peptide" evidence="2">
    <location>
        <begin position="1"/>
        <end position="15"/>
    </location>
</feature>
<keyword evidence="4" id="KW-1185">Reference proteome</keyword>
<dbReference type="Proteomes" id="UP000322873">
    <property type="component" value="Unassembled WGS sequence"/>
</dbReference>